<evidence type="ECO:0000313" key="2">
    <source>
        <dbReference type="EMBL" id="MFB9680483.1"/>
    </source>
</evidence>
<proteinExistence type="predicted"/>
<gene>
    <name evidence="2" type="ORF">ACFFRH_33835</name>
</gene>
<dbReference type="RefSeq" id="WP_344744014.1">
    <property type="nucleotide sequence ID" value="NZ_BAAAWW010000037.1"/>
</dbReference>
<comment type="caution">
    <text evidence="2">The sequence shown here is derived from an EMBL/GenBank/DDBJ whole genome shotgun (WGS) entry which is preliminary data.</text>
</comment>
<evidence type="ECO:0000256" key="1">
    <source>
        <dbReference type="SAM" id="MobiDB-lite"/>
    </source>
</evidence>
<keyword evidence="3" id="KW-1185">Reference proteome</keyword>
<feature type="compositionally biased region" description="Basic and acidic residues" evidence="1">
    <location>
        <begin position="1"/>
        <end position="17"/>
    </location>
</feature>
<evidence type="ECO:0000313" key="3">
    <source>
        <dbReference type="Proteomes" id="UP001589610"/>
    </source>
</evidence>
<reference evidence="2 3" key="1">
    <citation type="submission" date="2024-09" db="EMBL/GenBank/DDBJ databases">
        <authorList>
            <person name="Sun Q."/>
            <person name="Mori K."/>
        </authorList>
    </citation>
    <scope>NUCLEOTIDE SEQUENCE [LARGE SCALE GENOMIC DNA]</scope>
    <source>
        <strain evidence="2 3">JCM 3028</strain>
    </source>
</reference>
<accession>A0ABV5TMY0</accession>
<feature type="region of interest" description="Disordered" evidence="1">
    <location>
        <begin position="1"/>
        <end position="22"/>
    </location>
</feature>
<name>A0ABV5TMY0_9ACTN</name>
<protein>
    <submittedName>
        <fullName evidence="2">Uncharacterized protein</fullName>
    </submittedName>
</protein>
<dbReference type="EMBL" id="JBHMBS010000023">
    <property type="protein sequence ID" value="MFB9680483.1"/>
    <property type="molecule type" value="Genomic_DNA"/>
</dbReference>
<dbReference type="Proteomes" id="UP001589610">
    <property type="component" value="Unassembled WGS sequence"/>
</dbReference>
<sequence>MNAPPERGDAPTSRRDSSPAARTITAALSPTAKRPSPVRHAEDLAALLADLHGIVADVHEFASGNAIVSVHYGLLAYTDGEGFWWTSPELNHAGAPILSSALTLTEAAAQLAEHHAILSAREATDVVRGGLPLLGDVIGAEHVDPR</sequence>
<organism evidence="2 3">
    <name type="scientific">Streptosporangium vulgare</name>
    <dbReference type="NCBI Taxonomy" id="46190"/>
    <lineage>
        <taxon>Bacteria</taxon>
        <taxon>Bacillati</taxon>
        <taxon>Actinomycetota</taxon>
        <taxon>Actinomycetes</taxon>
        <taxon>Streptosporangiales</taxon>
        <taxon>Streptosporangiaceae</taxon>
        <taxon>Streptosporangium</taxon>
    </lineage>
</organism>